<gene>
    <name evidence="4" type="ORF">C7B64_09620</name>
</gene>
<keyword evidence="2" id="KW-0413">Isomerase</keyword>
<dbReference type="PROSITE" id="PS50801">
    <property type="entry name" value="STAS"/>
    <property type="match status" value="1"/>
</dbReference>
<comment type="caution">
    <text evidence="4">The sequence shown here is derived from an EMBL/GenBank/DDBJ whole genome shotgun (WGS) entry which is preliminary data.</text>
</comment>
<dbReference type="Pfam" id="PF07221">
    <property type="entry name" value="GlcNAc_2-epim"/>
    <property type="match status" value="1"/>
</dbReference>
<sequence>MNKIDFTFSDLIAGYVTGFDKSQDAFTLKTSDDREFLVHFSANVYGELVRNLGEAYHDATAQMRDMLVPGRFLFAYGVFYPDGANGDYKFEAKHILFVGRTENEFLFEKQDWWIKQVRELADFYIKCEFGDEEIDYTKYRTNLTMTGDRQKTGRQETDTISRLVYGFASAYLMTGEERYLEAADKGTQYLREHMRFRDKSEDICYWYHAVDIQENGSEQKIFASEFGDDFDAIPCYEQIYALAGPTQTYRITGDRRILNDIKGTINLFNRYFKDTTEKGGFFSHIDPITLDPRSESLGHNRARKNWNSVGDHAPAYLINLWLATGASEYADFLEYTFDTIAQRFPDYGESPFVQEKFLEDWSKDQTWGWQQNRAVVGHNLKIAWNLMRMDSLKSKSEYTDLATKIAHIMPEVGSDRQRGGWYDVVERVLAPGEKYHRFAWHDRKAWWQQEQAILAYLILGGILKKPEYLRLARESSAFYNSWFLDTDAGGVYFNVLANGQPYSLGTERGKGSHSMAGYHSFELAYLSAVYTNLLINQEPMDFYFKPTPGGFPDNLLRVQPDILPPGSVRIDEVWLNGNKYTDFDAEALTVTLPTDQTEMKFRVRIVPASLNFDADLLEFTDGNAKICLSGDLESSMLKYLKEELEKAHGATSLTLLMEDLKSISDEALRYLAFFKQKAGANFSITVVGAQPEVKEAIADSDLNDEIILVEA</sequence>
<reference evidence="4 5" key="2">
    <citation type="submission" date="2018-03" db="EMBL/GenBank/DDBJ databases">
        <title>The ancient ancestry and fast evolution of plastids.</title>
        <authorList>
            <person name="Moore K.R."/>
            <person name="Magnabosco C."/>
            <person name="Momper L."/>
            <person name="Gold D.A."/>
            <person name="Bosak T."/>
            <person name="Fournier G.P."/>
        </authorList>
    </citation>
    <scope>NUCLEOTIDE SEQUENCE [LARGE SCALE GENOMIC DNA]</scope>
    <source>
        <strain evidence="4 5">CCAP 1448/3</strain>
    </source>
</reference>
<evidence type="ECO:0000259" key="3">
    <source>
        <dbReference type="PROSITE" id="PS50801"/>
    </source>
</evidence>
<accession>A0A2T1C4V9</accession>
<dbReference type="InterPro" id="IPR010819">
    <property type="entry name" value="AGE/CE"/>
</dbReference>
<evidence type="ECO:0000256" key="1">
    <source>
        <dbReference type="ARBA" id="ARBA00008558"/>
    </source>
</evidence>
<evidence type="ECO:0000313" key="5">
    <source>
        <dbReference type="Proteomes" id="UP000238762"/>
    </source>
</evidence>
<feature type="domain" description="STAS" evidence="3">
    <location>
        <begin position="628"/>
        <end position="711"/>
    </location>
</feature>
<dbReference type="Gene3D" id="1.50.10.10">
    <property type="match status" value="1"/>
</dbReference>
<comment type="similarity">
    <text evidence="1">Belongs to the N-acylglucosamine 2-epimerase family.</text>
</comment>
<name>A0A2T1C4V9_9CYAN</name>
<reference evidence="4 5" key="1">
    <citation type="submission" date="2018-02" db="EMBL/GenBank/DDBJ databases">
        <authorList>
            <person name="Cohen D.B."/>
            <person name="Kent A.D."/>
        </authorList>
    </citation>
    <scope>NUCLEOTIDE SEQUENCE [LARGE SCALE GENOMIC DNA]</scope>
    <source>
        <strain evidence="4 5">CCAP 1448/3</strain>
    </source>
</reference>
<dbReference type="PANTHER" id="PTHR42899:SF1">
    <property type="entry name" value="SPERMATOGENESIS-ASSOCIATED PROTEIN 20"/>
    <property type="match status" value="1"/>
</dbReference>
<dbReference type="InterPro" id="IPR012341">
    <property type="entry name" value="6hp_glycosidase-like_sf"/>
</dbReference>
<dbReference type="AlphaFoldDB" id="A0A2T1C4V9"/>
<dbReference type="GO" id="GO:0005975">
    <property type="term" value="P:carbohydrate metabolic process"/>
    <property type="evidence" value="ECO:0007669"/>
    <property type="project" value="InterPro"/>
</dbReference>
<dbReference type="OrthoDB" id="5141876at2"/>
<dbReference type="RefSeq" id="WP_106288433.1">
    <property type="nucleotide sequence ID" value="NZ_CAWNTC010000014.1"/>
</dbReference>
<dbReference type="Proteomes" id="UP000238762">
    <property type="component" value="Unassembled WGS sequence"/>
</dbReference>
<dbReference type="PANTHER" id="PTHR42899">
    <property type="entry name" value="SPERMATOGENESIS-ASSOCIATED PROTEIN 20"/>
    <property type="match status" value="1"/>
</dbReference>
<keyword evidence="5" id="KW-1185">Reference proteome</keyword>
<organism evidence="4 5">
    <name type="scientific">Merismopedia glauca CCAP 1448/3</name>
    <dbReference type="NCBI Taxonomy" id="1296344"/>
    <lineage>
        <taxon>Bacteria</taxon>
        <taxon>Bacillati</taxon>
        <taxon>Cyanobacteriota</taxon>
        <taxon>Cyanophyceae</taxon>
        <taxon>Synechococcales</taxon>
        <taxon>Merismopediaceae</taxon>
        <taxon>Merismopedia</taxon>
    </lineage>
</organism>
<dbReference type="GO" id="GO:0016853">
    <property type="term" value="F:isomerase activity"/>
    <property type="evidence" value="ECO:0007669"/>
    <property type="project" value="UniProtKB-KW"/>
</dbReference>
<evidence type="ECO:0000256" key="2">
    <source>
        <dbReference type="ARBA" id="ARBA00023235"/>
    </source>
</evidence>
<dbReference type="InterPro" id="IPR008928">
    <property type="entry name" value="6-hairpin_glycosidase_sf"/>
</dbReference>
<evidence type="ECO:0000313" key="4">
    <source>
        <dbReference type="EMBL" id="PSB03198.1"/>
    </source>
</evidence>
<proteinExistence type="inferred from homology"/>
<dbReference type="SUPFAM" id="SSF48208">
    <property type="entry name" value="Six-hairpin glycosidases"/>
    <property type="match status" value="1"/>
</dbReference>
<dbReference type="InterPro" id="IPR002645">
    <property type="entry name" value="STAS_dom"/>
</dbReference>
<dbReference type="InterPro" id="IPR024705">
    <property type="entry name" value="Ssp411"/>
</dbReference>
<dbReference type="EMBL" id="PVWJ01000038">
    <property type="protein sequence ID" value="PSB03198.1"/>
    <property type="molecule type" value="Genomic_DNA"/>
</dbReference>
<protein>
    <submittedName>
        <fullName evidence="4">N-acyl-D-glucosamine 2-epimerase</fullName>
    </submittedName>
</protein>